<organism evidence="1 2">
    <name type="scientific">Trema orientale</name>
    <name type="common">Charcoal tree</name>
    <name type="synonym">Celtis orientalis</name>
    <dbReference type="NCBI Taxonomy" id="63057"/>
    <lineage>
        <taxon>Eukaryota</taxon>
        <taxon>Viridiplantae</taxon>
        <taxon>Streptophyta</taxon>
        <taxon>Embryophyta</taxon>
        <taxon>Tracheophyta</taxon>
        <taxon>Spermatophyta</taxon>
        <taxon>Magnoliopsida</taxon>
        <taxon>eudicotyledons</taxon>
        <taxon>Gunneridae</taxon>
        <taxon>Pentapetalae</taxon>
        <taxon>rosids</taxon>
        <taxon>fabids</taxon>
        <taxon>Rosales</taxon>
        <taxon>Cannabaceae</taxon>
        <taxon>Trema</taxon>
    </lineage>
</organism>
<protein>
    <submittedName>
        <fullName evidence="1">LRR domain containing protein</fullName>
    </submittedName>
</protein>
<reference evidence="2" key="1">
    <citation type="submission" date="2016-06" db="EMBL/GenBank/DDBJ databases">
        <title>Parallel loss of symbiosis genes in relatives of nitrogen-fixing non-legume Parasponia.</title>
        <authorList>
            <person name="Van Velzen R."/>
            <person name="Holmer R."/>
            <person name="Bu F."/>
            <person name="Rutten L."/>
            <person name="Van Zeijl A."/>
            <person name="Liu W."/>
            <person name="Santuari L."/>
            <person name="Cao Q."/>
            <person name="Sharma T."/>
            <person name="Shen D."/>
            <person name="Roswanjaya Y."/>
            <person name="Wardhani T."/>
            <person name="Kalhor M.S."/>
            <person name="Jansen J."/>
            <person name="Van den Hoogen J."/>
            <person name="Gungor B."/>
            <person name="Hartog M."/>
            <person name="Hontelez J."/>
            <person name="Verver J."/>
            <person name="Yang W.-C."/>
            <person name="Schijlen E."/>
            <person name="Repin R."/>
            <person name="Schilthuizen M."/>
            <person name="Schranz E."/>
            <person name="Heidstra R."/>
            <person name="Miyata K."/>
            <person name="Fedorova E."/>
            <person name="Kohlen W."/>
            <person name="Bisseling T."/>
            <person name="Smit S."/>
            <person name="Geurts R."/>
        </authorList>
    </citation>
    <scope>NUCLEOTIDE SEQUENCE [LARGE SCALE GENOMIC DNA]</scope>
    <source>
        <strain evidence="2">cv. RG33-2</strain>
    </source>
</reference>
<accession>A0A2P5E6D0</accession>
<dbReference type="AlphaFoldDB" id="A0A2P5E6D0"/>
<keyword evidence="2" id="KW-1185">Reference proteome</keyword>
<evidence type="ECO:0000313" key="1">
    <source>
        <dbReference type="EMBL" id="PON81112.1"/>
    </source>
</evidence>
<dbReference type="EMBL" id="JXTC01000224">
    <property type="protein sequence ID" value="PON81112.1"/>
    <property type="molecule type" value="Genomic_DNA"/>
</dbReference>
<dbReference type="SUPFAM" id="SSF52058">
    <property type="entry name" value="L domain-like"/>
    <property type="match status" value="1"/>
</dbReference>
<dbReference type="Proteomes" id="UP000237000">
    <property type="component" value="Unassembled WGS sequence"/>
</dbReference>
<dbReference type="OrthoDB" id="690341at2759"/>
<evidence type="ECO:0000313" key="2">
    <source>
        <dbReference type="Proteomes" id="UP000237000"/>
    </source>
</evidence>
<dbReference type="InParanoid" id="A0A2P5E6D0"/>
<comment type="caution">
    <text evidence="1">The sequence shown here is derived from an EMBL/GenBank/DDBJ whole genome shotgun (WGS) entry which is preliminary data.</text>
</comment>
<name>A0A2P5E6D0_TREOI</name>
<proteinExistence type="predicted"/>
<dbReference type="InterPro" id="IPR032675">
    <property type="entry name" value="LRR_dom_sf"/>
</dbReference>
<dbReference type="Gene3D" id="3.80.10.10">
    <property type="entry name" value="Ribonuclease Inhibitor"/>
    <property type="match status" value="1"/>
</dbReference>
<sequence length="160" mass="18356">MRTHKGIGCLEKLQILGSVDAHHHRLDPVKELEMLRQLRWLTLSHLTAQSGHALCLSIQKMNHLELSCRLKNMPNWISKLQNLSTLGLNLSRLVDDPLKNLKALPNLEYLWLEQAFEGEELQFEEGTLHWVLSTVEILWLAVLGKPQTPIDFRHAKGICT</sequence>
<gene>
    <name evidence="1" type="ORF">TorRG33x02_230710</name>
</gene>